<dbReference type="GO" id="GO:0019752">
    <property type="term" value="P:carboxylic acid metabolic process"/>
    <property type="evidence" value="ECO:0007669"/>
    <property type="project" value="UniProtKB-ARBA"/>
</dbReference>
<name>A0A1W1Y4E6_9BURK</name>
<dbReference type="GO" id="GO:0016853">
    <property type="term" value="F:isomerase activity"/>
    <property type="evidence" value="ECO:0007669"/>
    <property type="project" value="UniProtKB-ARBA"/>
</dbReference>
<evidence type="ECO:0000313" key="6">
    <source>
        <dbReference type="EMBL" id="SMC31019.1"/>
    </source>
</evidence>
<dbReference type="GO" id="GO:0046872">
    <property type="term" value="F:metal ion binding"/>
    <property type="evidence" value="ECO:0007669"/>
    <property type="project" value="UniProtKB-KW"/>
</dbReference>
<evidence type="ECO:0000256" key="2">
    <source>
        <dbReference type="ARBA" id="ARBA00010211"/>
    </source>
</evidence>
<gene>
    <name evidence="6" type="ORF">SAMN06296008_101337</name>
</gene>
<comment type="cofactor">
    <cofactor evidence="1">
        <name>Mg(2+)</name>
        <dbReference type="ChEBI" id="CHEBI:18420"/>
    </cofactor>
</comment>
<evidence type="ECO:0000256" key="3">
    <source>
        <dbReference type="ARBA" id="ARBA00022723"/>
    </source>
</evidence>
<reference evidence="6 7" key="1">
    <citation type="submission" date="2017-04" db="EMBL/GenBank/DDBJ databases">
        <authorList>
            <person name="Afonso C.L."/>
            <person name="Miller P.J."/>
            <person name="Scott M.A."/>
            <person name="Spackman E."/>
            <person name="Goraichik I."/>
            <person name="Dimitrov K.M."/>
            <person name="Suarez D.L."/>
            <person name="Swayne D.E."/>
        </authorList>
    </citation>
    <scope>NUCLEOTIDE SEQUENCE [LARGE SCALE GENOMIC DNA]</scope>
    <source>
        <strain evidence="6 7">VK13</strain>
    </source>
</reference>
<protein>
    <submittedName>
        <fullName evidence="6">2-keto-4-pentenoate hydratase/2-oxohepta-3-ene-1,7-dioic acid hydratase (Catechol pathway)</fullName>
    </submittedName>
</protein>
<dbReference type="Proteomes" id="UP000192708">
    <property type="component" value="Unassembled WGS sequence"/>
</dbReference>
<sequence>MRIFTFEKAGKSTIGLLKNEQEYIDLELAGYAHANDMVELLSQADWETSLAEIQKNAPAASIKPLAGTKYDILVANPSKIICVGLNYADHAKEGGHAIPDHPSFFIRVNSSQVAHNQPMLVPKQSSERFDYEAELAVVIGKTARHLTAENALDCVAGYSCYNDGSVRDFQRKGTQWTLGKNFDKTGSFGPWLVTKDELPAGGDGLKIQARLNGQVLQDGNTSNFLFSVSQVLVILTEVMTLEPGDVIITGTPAGVGYARKPPIFMKEGDVCEIEIEKIGILSNPIANA</sequence>
<keyword evidence="4" id="KW-0378">Hydrolase</keyword>
<dbReference type="AlphaFoldDB" id="A0A1W1Y4E6"/>
<dbReference type="InterPro" id="IPR011234">
    <property type="entry name" value="Fumarylacetoacetase-like_C"/>
</dbReference>
<dbReference type="PANTHER" id="PTHR42796">
    <property type="entry name" value="FUMARYLACETOACETATE HYDROLASE DOMAIN-CONTAINING PROTEIN 2A-RELATED"/>
    <property type="match status" value="1"/>
</dbReference>
<dbReference type="EMBL" id="FWXJ01000001">
    <property type="protein sequence ID" value="SMC31019.1"/>
    <property type="molecule type" value="Genomic_DNA"/>
</dbReference>
<dbReference type="Pfam" id="PF01557">
    <property type="entry name" value="FAA_hydrolase"/>
    <property type="match status" value="1"/>
</dbReference>
<evidence type="ECO:0000256" key="4">
    <source>
        <dbReference type="ARBA" id="ARBA00022801"/>
    </source>
</evidence>
<keyword evidence="3" id="KW-0479">Metal-binding</keyword>
<dbReference type="Gene3D" id="3.90.850.10">
    <property type="entry name" value="Fumarylacetoacetase-like, C-terminal domain"/>
    <property type="match status" value="1"/>
</dbReference>
<dbReference type="FunFam" id="3.90.850.10:FF:000002">
    <property type="entry name" value="2-hydroxyhepta-2,4-diene-1,7-dioate isomerase"/>
    <property type="match status" value="1"/>
</dbReference>
<proteinExistence type="inferred from homology"/>
<dbReference type="SUPFAM" id="SSF56529">
    <property type="entry name" value="FAH"/>
    <property type="match status" value="1"/>
</dbReference>
<comment type="similarity">
    <text evidence="2">Belongs to the FAH family.</text>
</comment>
<evidence type="ECO:0000259" key="5">
    <source>
        <dbReference type="Pfam" id="PF01557"/>
    </source>
</evidence>
<evidence type="ECO:0000256" key="1">
    <source>
        <dbReference type="ARBA" id="ARBA00001946"/>
    </source>
</evidence>
<dbReference type="InterPro" id="IPR036663">
    <property type="entry name" value="Fumarylacetoacetase_C_sf"/>
</dbReference>
<dbReference type="RefSeq" id="WP_084282117.1">
    <property type="nucleotide sequence ID" value="NZ_FWXJ01000001.1"/>
</dbReference>
<organism evidence="6 7">
    <name type="scientific">Polynucleobacter kasalickyi</name>
    <dbReference type="NCBI Taxonomy" id="1938817"/>
    <lineage>
        <taxon>Bacteria</taxon>
        <taxon>Pseudomonadati</taxon>
        <taxon>Pseudomonadota</taxon>
        <taxon>Betaproteobacteria</taxon>
        <taxon>Burkholderiales</taxon>
        <taxon>Burkholderiaceae</taxon>
        <taxon>Polynucleobacter</taxon>
    </lineage>
</organism>
<dbReference type="OrthoDB" id="9805307at2"/>
<dbReference type="STRING" id="1938817.SAMN06296008_101337"/>
<dbReference type="PANTHER" id="PTHR42796:SF4">
    <property type="entry name" value="FUMARYLACETOACETATE HYDROLASE DOMAIN-CONTAINING PROTEIN 2A"/>
    <property type="match status" value="1"/>
</dbReference>
<dbReference type="InterPro" id="IPR051121">
    <property type="entry name" value="FAH"/>
</dbReference>
<feature type="domain" description="Fumarylacetoacetase-like C-terminal" evidence="5">
    <location>
        <begin position="79"/>
        <end position="285"/>
    </location>
</feature>
<evidence type="ECO:0000313" key="7">
    <source>
        <dbReference type="Proteomes" id="UP000192708"/>
    </source>
</evidence>
<keyword evidence="7" id="KW-1185">Reference proteome</keyword>
<dbReference type="GO" id="GO:0016787">
    <property type="term" value="F:hydrolase activity"/>
    <property type="evidence" value="ECO:0007669"/>
    <property type="project" value="UniProtKB-KW"/>
</dbReference>
<accession>A0A1W1Y4E6</accession>